<keyword evidence="3" id="KW-1185">Reference proteome</keyword>
<keyword evidence="1" id="KW-0472">Membrane</keyword>
<dbReference type="EMBL" id="JBBPCO010000002">
    <property type="protein sequence ID" value="MEK8088533.1"/>
    <property type="molecule type" value="Genomic_DNA"/>
</dbReference>
<accession>A0ABU9D760</accession>
<evidence type="ECO:0000256" key="1">
    <source>
        <dbReference type="SAM" id="Phobius"/>
    </source>
</evidence>
<dbReference type="InterPro" id="IPR046027">
    <property type="entry name" value="DUF5985"/>
</dbReference>
<sequence length="87" mass="9912">MYGFLTGAIAMAHLAAGLFFLKFWKKSSDRLFLFFAMAFVILGINRIGLAFVDEGQEFYYTGLYILRLMAFLLILFAIIDKNRAGRA</sequence>
<keyword evidence="1" id="KW-1133">Transmembrane helix</keyword>
<proteinExistence type="predicted"/>
<reference evidence="2 3" key="1">
    <citation type="submission" date="2024-04" db="EMBL/GenBank/DDBJ databases">
        <authorList>
            <person name="Abashina T."/>
            <person name="Shaikin A."/>
        </authorList>
    </citation>
    <scope>NUCLEOTIDE SEQUENCE [LARGE SCALE GENOMIC DNA]</scope>
    <source>
        <strain evidence="2 3">AAFK</strain>
    </source>
</reference>
<evidence type="ECO:0000313" key="3">
    <source>
        <dbReference type="Proteomes" id="UP001446205"/>
    </source>
</evidence>
<feature type="transmembrane region" description="Helical" evidence="1">
    <location>
        <begin position="6"/>
        <end position="24"/>
    </location>
</feature>
<gene>
    <name evidence="2" type="ORF">WOB96_02025</name>
</gene>
<name>A0ABU9D760_9PROT</name>
<comment type="caution">
    <text evidence="2">The sequence shown here is derived from an EMBL/GenBank/DDBJ whole genome shotgun (WGS) entry which is preliminary data.</text>
</comment>
<feature type="transmembrane region" description="Helical" evidence="1">
    <location>
        <begin position="58"/>
        <end position="79"/>
    </location>
</feature>
<dbReference type="Pfam" id="PF19447">
    <property type="entry name" value="DUF5985"/>
    <property type="match status" value="1"/>
</dbReference>
<dbReference type="RefSeq" id="WP_341369600.1">
    <property type="nucleotide sequence ID" value="NZ_JBBPCO010000002.1"/>
</dbReference>
<protein>
    <submittedName>
        <fullName evidence="2">DUF5985 family protein</fullName>
    </submittedName>
</protein>
<feature type="transmembrane region" description="Helical" evidence="1">
    <location>
        <begin position="31"/>
        <end position="52"/>
    </location>
</feature>
<organism evidence="2 3">
    <name type="scientific">Thermithiobacillus plumbiphilus</name>
    <dbReference type="NCBI Taxonomy" id="1729899"/>
    <lineage>
        <taxon>Bacteria</taxon>
        <taxon>Pseudomonadati</taxon>
        <taxon>Pseudomonadota</taxon>
        <taxon>Acidithiobacillia</taxon>
        <taxon>Acidithiobacillales</taxon>
        <taxon>Thermithiobacillaceae</taxon>
        <taxon>Thermithiobacillus</taxon>
    </lineage>
</organism>
<keyword evidence="1" id="KW-0812">Transmembrane</keyword>
<dbReference type="Proteomes" id="UP001446205">
    <property type="component" value="Unassembled WGS sequence"/>
</dbReference>
<evidence type="ECO:0000313" key="2">
    <source>
        <dbReference type="EMBL" id="MEK8088533.1"/>
    </source>
</evidence>